<feature type="chain" id="PRO_5040824934" description="CHRD domain-containing protein" evidence="1">
    <location>
        <begin position="30"/>
        <end position="154"/>
    </location>
</feature>
<sequence>MKGRQAAGLALLVGAVILVAALAAFPARAQIWTASDGTAGYAVAGDYTGLSFHCGPDGIAMIFSGFPGKLQDGGGYTVGVSVDGTAFLYEATARAGEAEGTSILVSRGAPAGLAELIAALRKGRSVEISGPAGRYTVPLTGSGKALDKLRQTCG</sequence>
<accession>A0A9X2H5T2</accession>
<feature type="signal peptide" evidence="1">
    <location>
        <begin position="1"/>
        <end position="29"/>
    </location>
</feature>
<dbReference type="AlphaFoldDB" id="A0A9X2H5T2"/>
<dbReference type="Proteomes" id="UP001155220">
    <property type="component" value="Unassembled WGS sequence"/>
</dbReference>
<gene>
    <name evidence="2" type="ORF">MJ956_02195</name>
</gene>
<keyword evidence="1" id="KW-0732">Signal</keyword>
<dbReference type="RefSeq" id="WP_253962848.1">
    <property type="nucleotide sequence ID" value="NZ_JALHBS010000013.1"/>
</dbReference>
<evidence type="ECO:0008006" key="4">
    <source>
        <dbReference type="Google" id="ProtNLM"/>
    </source>
</evidence>
<reference evidence="2" key="1">
    <citation type="submission" date="2022-03" db="EMBL/GenBank/DDBJ databases">
        <title>Aurantimonas Liuensis sp. Nov., isolated from the hadal seawater of the Mariana Trench.</title>
        <authorList>
            <person name="Liu R."/>
        </authorList>
    </citation>
    <scope>NUCLEOTIDE SEQUENCE</scope>
    <source>
        <strain evidence="2">LRZ36</strain>
    </source>
</reference>
<organism evidence="2 3">
    <name type="scientific">Aurantimonas marianensis</name>
    <dbReference type="NCBI Taxonomy" id="2920428"/>
    <lineage>
        <taxon>Bacteria</taxon>
        <taxon>Pseudomonadati</taxon>
        <taxon>Pseudomonadota</taxon>
        <taxon>Alphaproteobacteria</taxon>
        <taxon>Hyphomicrobiales</taxon>
        <taxon>Aurantimonadaceae</taxon>
        <taxon>Aurantimonas</taxon>
    </lineage>
</organism>
<dbReference type="EMBL" id="JALHBS010000013">
    <property type="protein sequence ID" value="MCP3053958.1"/>
    <property type="molecule type" value="Genomic_DNA"/>
</dbReference>
<evidence type="ECO:0000313" key="3">
    <source>
        <dbReference type="Proteomes" id="UP001155220"/>
    </source>
</evidence>
<keyword evidence="3" id="KW-1185">Reference proteome</keyword>
<protein>
    <recommendedName>
        <fullName evidence="4">CHRD domain-containing protein</fullName>
    </recommendedName>
</protein>
<comment type="caution">
    <text evidence="2">The sequence shown here is derived from an EMBL/GenBank/DDBJ whole genome shotgun (WGS) entry which is preliminary data.</text>
</comment>
<evidence type="ECO:0000256" key="1">
    <source>
        <dbReference type="SAM" id="SignalP"/>
    </source>
</evidence>
<proteinExistence type="predicted"/>
<name>A0A9X2H5T2_9HYPH</name>
<evidence type="ECO:0000313" key="2">
    <source>
        <dbReference type="EMBL" id="MCP3053958.1"/>
    </source>
</evidence>